<name>A0A660L5Z6_9ACTN</name>
<dbReference type="AlphaFoldDB" id="A0A660L5Z6"/>
<reference evidence="2 3" key="1">
    <citation type="submission" date="2018-10" db="EMBL/GenBank/DDBJ databases">
        <title>Genomic Encyclopedia of Archaeal and Bacterial Type Strains, Phase II (KMG-II): from individual species to whole genera.</title>
        <authorList>
            <person name="Goeker M."/>
        </authorList>
    </citation>
    <scope>NUCLEOTIDE SEQUENCE [LARGE SCALE GENOMIC DNA]</scope>
    <source>
        <strain evidence="2 3">DSM 14954</strain>
    </source>
</reference>
<dbReference type="RefSeq" id="WP_121257716.1">
    <property type="nucleotide sequence ID" value="NZ_RBIL01000002.1"/>
</dbReference>
<dbReference type="InterPro" id="IPR037181">
    <property type="entry name" value="SUFU_N"/>
</dbReference>
<comment type="caution">
    <text evidence="2">The sequence shown here is derived from an EMBL/GenBank/DDBJ whole genome shotgun (WGS) entry which is preliminary data.</text>
</comment>
<dbReference type="SUPFAM" id="SSF103359">
    <property type="entry name" value="Suppressor of Fused, N-terminal domain"/>
    <property type="match status" value="1"/>
</dbReference>
<accession>A0A660L5Z6</accession>
<dbReference type="OrthoDB" id="3821329at2"/>
<organism evidence="2 3">
    <name type="scientific">Solirubrobacter pauli</name>
    <dbReference type="NCBI Taxonomy" id="166793"/>
    <lineage>
        <taxon>Bacteria</taxon>
        <taxon>Bacillati</taxon>
        <taxon>Actinomycetota</taxon>
        <taxon>Thermoleophilia</taxon>
        <taxon>Solirubrobacterales</taxon>
        <taxon>Solirubrobacteraceae</taxon>
        <taxon>Solirubrobacter</taxon>
    </lineage>
</organism>
<dbReference type="InterPro" id="IPR020941">
    <property type="entry name" value="SUFU-like_domain"/>
</dbReference>
<dbReference type="EMBL" id="RBIL01000002">
    <property type="protein sequence ID" value="RKQ88309.1"/>
    <property type="molecule type" value="Genomic_DNA"/>
</dbReference>
<evidence type="ECO:0000313" key="2">
    <source>
        <dbReference type="EMBL" id="RKQ88309.1"/>
    </source>
</evidence>
<evidence type="ECO:0000259" key="1">
    <source>
        <dbReference type="Pfam" id="PF05076"/>
    </source>
</evidence>
<feature type="domain" description="Suppressor of fused-like" evidence="1">
    <location>
        <begin position="43"/>
        <end position="188"/>
    </location>
</feature>
<evidence type="ECO:0000313" key="3">
    <source>
        <dbReference type="Proteomes" id="UP000278962"/>
    </source>
</evidence>
<gene>
    <name evidence="2" type="ORF">C8N24_6351</name>
</gene>
<dbReference type="Proteomes" id="UP000278962">
    <property type="component" value="Unassembled WGS sequence"/>
</dbReference>
<keyword evidence="3" id="KW-1185">Reference proteome</keyword>
<proteinExistence type="predicted"/>
<dbReference type="Pfam" id="PF05076">
    <property type="entry name" value="SUFU"/>
    <property type="match status" value="1"/>
</dbReference>
<protein>
    <submittedName>
        <fullName evidence="2">Suppressor of fused protein SUFU</fullName>
    </submittedName>
</protein>
<sequence>MPVHSIADAALRVHLEAFFADHAVELRTWPHGPIHERVPGFGVYAISPGPRLKAWSYVTTGCWDAAHQGEHGLEFILSCTRDDERHVERLAILAHYHAGPPGQRLDLGHTTYAGEPWLPGSALTHDLIALPYAFGPDLERCDWRNGHIRILTVQPITEAERDFKVAEGVEALEQRFEDAGIAWTDPFRPSVV</sequence>